<proteinExistence type="predicted"/>
<dbReference type="EMBL" id="JYNV01000191">
    <property type="protein sequence ID" value="KZM23627.1"/>
    <property type="molecule type" value="Genomic_DNA"/>
</dbReference>
<comment type="caution">
    <text evidence="1">The sequence shown here is derived from an EMBL/GenBank/DDBJ whole genome shotgun (WGS) entry which is preliminary data.</text>
</comment>
<accession>A0A163EC54</accession>
<dbReference type="Proteomes" id="UP000076837">
    <property type="component" value="Unassembled WGS sequence"/>
</dbReference>
<gene>
    <name evidence="1" type="ORF">ST47_g5226</name>
</gene>
<protein>
    <submittedName>
        <fullName evidence="1">Uncharacterized protein</fullName>
    </submittedName>
</protein>
<organism evidence="1 2">
    <name type="scientific">Didymella rabiei</name>
    <name type="common">Chickpea ascochyta blight fungus</name>
    <name type="synonym">Mycosphaerella rabiei</name>
    <dbReference type="NCBI Taxonomy" id="5454"/>
    <lineage>
        <taxon>Eukaryota</taxon>
        <taxon>Fungi</taxon>
        <taxon>Dikarya</taxon>
        <taxon>Ascomycota</taxon>
        <taxon>Pezizomycotina</taxon>
        <taxon>Dothideomycetes</taxon>
        <taxon>Pleosporomycetidae</taxon>
        <taxon>Pleosporales</taxon>
        <taxon>Pleosporineae</taxon>
        <taxon>Didymellaceae</taxon>
        <taxon>Ascochyta</taxon>
    </lineage>
</organism>
<evidence type="ECO:0000313" key="2">
    <source>
        <dbReference type="Proteomes" id="UP000076837"/>
    </source>
</evidence>
<evidence type="ECO:0000313" key="1">
    <source>
        <dbReference type="EMBL" id="KZM23627.1"/>
    </source>
</evidence>
<sequence length="113" mass="12162">MGLRGARAHSTPAQPDPSWRVHIPNAQSASQSISAGWAASSLWNVDLRKSVKTIEEPSATSVPLLSALSHAETAQHHDALSRRPTERIDLAVLWATTVRMQPGLVAKAPPVCR</sequence>
<reference evidence="1 2" key="1">
    <citation type="journal article" date="2016" name="Sci. Rep.">
        <title>Draft genome sequencing and secretome analysis of fungal phytopathogen Ascochyta rabiei provides insight into the necrotrophic effector repertoire.</title>
        <authorList>
            <person name="Verma S."/>
            <person name="Gazara R.K."/>
            <person name="Nizam S."/>
            <person name="Parween S."/>
            <person name="Chattopadhyay D."/>
            <person name="Verma P.K."/>
        </authorList>
    </citation>
    <scope>NUCLEOTIDE SEQUENCE [LARGE SCALE GENOMIC DNA]</scope>
    <source>
        <strain evidence="1 2">ArDII</strain>
    </source>
</reference>
<dbReference type="AlphaFoldDB" id="A0A163EC54"/>
<keyword evidence="2" id="KW-1185">Reference proteome</keyword>
<name>A0A163EC54_DIDRA</name>